<dbReference type="AlphaFoldDB" id="A0A346Y347"/>
<dbReference type="Gene3D" id="3.10.450.50">
    <property type="match status" value="1"/>
</dbReference>
<dbReference type="InterPro" id="IPR037401">
    <property type="entry name" value="SnoaL-like"/>
</dbReference>
<proteinExistence type="predicted"/>
<organism evidence="2 3">
    <name type="scientific">Euzebya pacifica</name>
    <dbReference type="NCBI Taxonomy" id="1608957"/>
    <lineage>
        <taxon>Bacteria</taxon>
        <taxon>Bacillati</taxon>
        <taxon>Actinomycetota</taxon>
        <taxon>Nitriliruptoria</taxon>
        <taxon>Euzebyales</taxon>
    </lineage>
</organism>
<sequence length="141" mass="15377">MNVEDRLLAIDLLHRYGHCYDQGELDAMADCFTEDATFTINGSVGSMPTALEGRPAIRKAMGERRAATANAQRRHLISNVILDEVPGDPDRIQAACYLLVGSTEDGTLHLPSTGRYTDVMVRSGDGWLIAERVLTLDSTIG</sequence>
<dbReference type="RefSeq" id="WP_114593167.1">
    <property type="nucleotide sequence ID" value="NZ_CP031165.1"/>
</dbReference>
<evidence type="ECO:0000313" key="3">
    <source>
        <dbReference type="Proteomes" id="UP000264006"/>
    </source>
</evidence>
<dbReference type="Pfam" id="PF13577">
    <property type="entry name" value="SnoaL_4"/>
    <property type="match status" value="1"/>
</dbReference>
<reference evidence="2 3" key="1">
    <citation type="submission" date="2018-09" db="EMBL/GenBank/DDBJ databases">
        <title>Complete genome sequence of Euzebya sp. DY32-46 isolated from seawater of Pacific Ocean.</title>
        <authorList>
            <person name="Xu L."/>
            <person name="Wu Y.-H."/>
            <person name="Xu X.-W."/>
        </authorList>
    </citation>
    <scope>NUCLEOTIDE SEQUENCE [LARGE SCALE GENOMIC DNA]</scope>
    <source>
        <strain evidence="2 3">DY32-46</strain>
    </source>
</reference>
<dbReference type="OrthoDB" id="1492465at2"/>
<dbReference type="KEGG" id="euz:DVS28_a4227"/>
<dbReference type="EMBL" id="CP031165">
    <property type="protein sequence ID" value="AXV08894.1"/>
    <property type="molecule type" value="Genomic_DNA"/>
</dbReference>
<feature type="domain" description="SnoaL-like" evidence="1">
    <location>
        <begin position="3"/>
        <end position="132"/>
    </location>
</feature>
<dbReference type="InterPro" id="IPR032710">
    <property type="entry name" value="NTF2-like_dom_sf"/>
</dbReference>
<dbReference type="CDD" id="cd00531">
    <property type="entry name" value="NTF2_like"/>
    <property type="match status" value="1"/>
</dbReference>
<keyword evidence="3" id="KW-1185">Reference proteome</keyword>
<dbReference type="SUPFAM" id="SSF54427">
    <property type="entry name" value="NTF2-like"/>
    <property type="match status" value="1"/>
</dbReference>
<protein>
    <recommendedName>
        <fullName evidence="1">SnoaL-like domain-containing protein</fullName>
    </recommendedName>
</protein>
<gene>
    <name evidence="2" type="ORF">DVS28_a4227</name>
</gene>
<dbReference type="Proteomes" id="UP000264006">
    <property type="component" value="Chromosome"/>
</dbReference>
<evidence type="ECO:0000313" key="2">
    <source>
        <dbReference type="EMBL" id="AXV08894.1"/>
    </source>
</evidence>
<evidence type="ECO:0000259" key="1">
    <source>
        <dbReference type="Pfam" id="PF13577"/>
    </source>
</evidence>
<name>A0A346Y347_9ACTN</name>
<accession>A0A346Y347</accession>